<organism evidence="3 4">
    <name type="scientific">Vibrio scophthalmi</name>
    <dbReference type="NCBI Taxonomy" id="45658"/>
    <lineage>
        <taxon>Bacteria</taxon>
        <taxon>Pseudomonadati</taxon>
        <taxon>Pseudomonadota</taxon>
        <taxon>Gammaproteobacteria</taxon>
        <taxon>Vibrionales</taxon>
        <taxon>Vibrionaceae</taxon>
        <taxon>Vibrio</taxon>
    </lineage>
</organism>
<dbReference type="OrthoDB" id="305758at2"/>
<dbReference type="SUPFAM" id="SSF53850">
    <property type="entry name" value="Periplasmic binding protein-like II"/>
    <property type="match status" value="1"/>
</dbReference>
<dbReference type="InterPro" id="IPR006059">
    <property type="entry name" value="SBP"/>
</dbReference>
<evidence type="ECO:0008006" key="5">
    <source>
        <dbReference type="Google" id="ProtNLM"/>
    </source>
</evidence>
<dbReference type="PATRIC" id="fig|45658.8.peg.155"/>
<gene>
    <name evidence="3" type="ORF">VSF3289_00157</name>
</gene>
<evidence type="ECO:0000256" key="1">
    <source>
        <dbReference type="ARBA" id="ARBA00022729"/>
    </source>
</evidence>
<dbReference type="PIRSF" id="PIRSF002825">
    <property type="entry name" value="CfbpA"/>
    <property type="match status" value="1"/>
</dbReference>
<dbReference type="AlphaFoldDB" id="A0A1E3WJG4"/>
<dbReference type="PANTHER" id="PTHR30006:SF2">
    <property type="entry name" value="ABC TRANSPORTER SUBSTRATE-BINDING PROTEIN"/>
    <property type="match status" value="1"/>
</dbReference>
<name>A0A1E3WJG4_9VIBR</name>
<reference evidence="3 4" key="1">
    <citation type="submission" date="2016-08" db="EMBL/GenBank/DDBJ databases">
        <title>Genome sequencing of Vibrio scophthalmi strain FP3289, an isolated from Paralichthys olivaceus.</title>
        <authorList>
            <person name="Han H.-J."/>
        </authorList>
    </citation>
    <scope>NUCLEOTIDE SEQUENCE [LARGE SCALE GENOMIC DNA]</scope>
    <source>
        <strain evidence="3 4">FP3289</strain>
    </source>
</reference>
<evidence type="ECO:0000313" key="3">
    <source>
        <dbReference type="EMBL" id="ODS09919.1"/>
    </source>
</evidence>
<dbReference type="EMBL" id="MDCJ01000002">
    <property type="protein sequence ID" value="ODS09919.1"/>
    <property type="molecule type" value="Genomic_DNA"/>
</dbReference>
<dbReference type="GO" id="GO:0030288">
    <property type="term" value="C:outer membrane-bounded periplasmic space"/>
    <property type="evidence" value="ECO:0007669"/>
    <property type="project" value="TreeGrafter"/>
</dbReference>
<evidence type="ECO:0000256" key="2">
    <source>
        <dbReference type="SAM" id="SignalP"/>
    </source>
</evidence>
<dbReference type="Pfam" id="PF01547">
    <property type="entry name" value="SBP_bac_1"/>
    <property type="match status" value="1"/>
</dbReference>
<evidence type="ECO:0000313" key="4">
    <source>
        <dbReference type="Proteomes" id="UP000095131"/>
    </source>
</evidence>
<comment type="caution">
    <text evidence="3">The sequence shown here is derived from an EMBL/GenBank/DDBJ whole genome shotgun (WGS) entry which is preliminary data.</text>
</comment>
<sequence length="328" mass="36723">MKIKLLTVFLSVMSFSVLAKTELTVYTSIENDRLSDYKSAFEKQYPDIGINWVRDSTGVITAKLLAEKDAPKADVIFGVGASSLLLLKEHDLLTSYKPQGYELLSEKMRDNNTPPYWVGMDAWATGLCINKFVMKKHNLPYPKTWQDLTKPVYKGLIATPNPASSGSGFMNVTAWIQMWGEQRAWEYMDALNNNIKLYTHSGTKPCSMAAQGEVAIGIASSSFAHGLIKRRAPIDVVLPEDGIGWEMEAAAIVKGTKHKQAAERLLDWVSSDEVAKLGVKFSGITAREEFMTIEGKASYQKMINNDLVWAAQNRAVLIQKWRDKYELN</sequence>
<dbReference type="Gene3D" id="3.40.190.10">
    <property type="entry name" value="Periplasmic binding protein-like II"/>
    <property type="match status" value="2"/>
</dbReference>
<feature type="signal peptide" evidence="2">
    <location>
        <begin position="1"/>
        <end position="19"/>
    </location>
</feature>
<dbReference type="NCBIfam" id="TIGR03261">
    <property type="entry name" value="phnS2"/>
    <property type="match status" value="1"/>
</dbReference>
<dbReference type="InterPro" id="IPR017663">
    <property type="entry name" value="ABC_2-AEP-bd"/>
</dbReference>
<dbReference type="PANTHER" id="PTHR30006">
    <property type="entry name" value="THIAMINE-BINDING PERIPLASMIC PROTEIN-RELATED"/>
    <property type="match status" value="1"/>
</dbReference>
<dbReference type="GO" id="GO:0030976">
    <property type="term" value="F:thiamine pyrophosphate binding"/>
    <property type="evidence" value="ECO:0007669"/>
    <property type="project" value="TreeGrafter"/>
</dbReference>
<proteinExistence type="predicted"/>
<dbReference type="InterPro" id="IPR026045">
    <property type="entry name" value="Ferric-bd"/>
</dbReference>
<dbReference type="GO" id="GO:0030975">
    <property type="term" value="F:thiamine binding"/>
    <property type="evidence" value="ECO:0007669"/>
    <property type="project" value="TreeGrafter"/>
</dbReference>
<dbReference type="RefSeq" id="WP_069445847.1">
    <property type="nucleotide sequence ID" value="NZ_MDCJ01000002.1"/>
</dbReference>
<feature type="chain" id="PRO_5009139408" description="2-aminoethylphosphonate ABC transporter substrate-binding protein" evidence="2">
    <location>
        <begin position="20"/>
        <end position="328"/>
    </location>
</feature>
<dbReference type="CDD" id="cd13544">
    <property type="entry name" value="PBP2_Fbp_like_1"/>
    <property type="match status" value="1"/>
</dbReference>
<keyword evidence="1 2" id="KW-0732">Signal</keyword>
<accession>A0A1E3WJG4</accession>
<dbReference type="Proteomes" id="UP000095131">
    <property type="component" value="Unassembled WGS sequence"/>
</dbReference>
<protein>
    <recommendedName>
        <fullName evidence="5">2-aminoethylphosphonate ABC transporter substrate-binding protein</fullName>
    </recommendedName>
</protein>
<dbReference type="GO" id="GO:0015888">
    <property type="term" value="P:thiamine transport"/>
    <property type="evidence" value="ECO:0007669"/>
    <property type="project" value="TreeGrafter"/>
</dbReference>